<feature type="signal peptide" evidence="2">
    <location>
        <begin position="1"/>
        <end position="17"/>
    </location>
</feature>
<protein>
    <recommendedName>
        <fullName evidence="5">Secreted protein</fullName>
    </recommendedName>
</protein>
<keyword evidence="4" id="KW-1185">Reference proteome</keyword>
<dbReference type="AlphaFoldDB" id="A0AAQ3NTH0"/>
<evidence type="ECO:0000313" key="4">
    <source>
        <dbReference type="Proteomes" id="UP001374535"/>
    </source>
</evidence>
<feature type="region of interest" description="Disordered" evidence="1">
    <location>
        <begin position="83"/>
        <end position="105"/>
    </location>
</feature>
<gene>
    <name evidence="3" type="ORF">V8G54_012383</name>
</gene>
<feature type="compositionally biased region" description="Polar residues" evidence="1">
    <location>
        <begin position="92"/>
        <end position="105"/>
    </location>
</feature>
<evidence type="ECO:0000256" key="1">
    <source>
        <dbReference type="SAM" id="MobiDB-lite"/>
    </source>
</evidence>
<dbReference type="EMBL" id="CP144697">
    <property type="protein sequence ID" value="WVZ14817.1"/>
    <property type="molecule type" value="Genomic_DNA"/>
</dbReference>
<accession>A0AAQ3NTH0</accession>
<evidence type="ECO:0008006" key="5">
    <source>
        <dbReference type="Google" id="ProtNLM"/>
    </source>
</evidence>
<evidence type="ECO:0000256" key="2">
    <source>
        <dbReference type="SAM" id="SignalP"/>
    </source>
</evidence>
<reference evidence="3 4" key="1">
    <citation type="journal article" date="2023" name="Life. Sci Alliance">
        <title>Evolutionary insights into 3D genome organization and epigenetic landscape of Vigna mungo.</title>
        <authorList>
            <person name="Junaid A."/>
            <person name="Singh B."/>
            <person name="Bhatia S."/>
        </authorList>
    </citation>
    <scope>NUCLEOTIDE SEQUENCE [LARGE SCALE GENOMIC DNA]</scope>
    <source>
        <strain evidence="3">Urdbean</strain>
    </source>
</reference>
<feature type="non-terminal residue" evidence="3">
    <location>
        <position position="1"/>
    </location>
</feature>
<organism evidence="3 4">
    <name type="scientific">Vigna mungo</name>
    <name type="common">Black gram</name>
    <name type="synonym">Phaseolus mungo</name>
    <dbReference type="NCBI Taxonomy" id="3915"/>
    <lineage>
        <taxon>Eukaryota</taxon>
        <taxon>Viridiplantae</taxon>
        <taxon>Streptophyta</taxon>
        <taxon>Embryophyta</taxon>
        <taxon>Tracheophyta</taxon>
        <taxon>Spermatophyta</taxon>
        <taxon>Magnoliopsida</taxon>
        <taxon>eudicotyledons</taxon>
        <taxon>Gunneridae</taxon>
        <taxon>Pentapetalae</taxon>
        <taxon>rosids</taxon>
        <taxon>fabids</taxon>
        <taxon>Fabales</taxon>
        <taxon>Fabaceae</taxon>
        <taxon>Papilionoideae</taxon>
        <taxon>50 kb inversion clade</taxon>
        <taxon>NPAAA clade</taxon>
        <taxon>indigoferoid/millettioid clade</taxon>
        <taxon>Phaseoleae</taxon>
        <taxon>Vigna</taxon>
    </lineage>
</organism>
<feature type="chain" id="PRO_5042847955" description="Secreted protein" evidence="2">
    <location>
        <begin position="18"/>
        <end position="105"/>
    </location>
</feature>
<dbReference type="Proteomes" id="UP001374535">
    <property type="component" value="Chromosome 4"/>
</dbReference>
<sequence length="105" mass="12206">MLGRCWLFASVLSLVHVDHLMYLEMRSYGKQNWSRKHNILISTCDNHLGGHVRARTEIVPDQRERYLQKFQQVQQGQSALLNMPSYAGGNHKQFSAQQQNPLLQQ</sequence>
<proteinExistence type="predicted"/>
<evidence type="ECO:0000313" key="3">
    <source>
        <dbReference type="EMBL" id="WVZ14817.1"/>
    </source>
</evidence>
<keyword evidence="2" id="KW-0732">Signal</keyword>
<name>A0AAQ3NTH0_VIGMU</name>